<feature type="compositionally biased region" description="Polar residues" evidence="1">
    <location>
        <begin position="229"/>
        <end position="242"/>
    </location>
</feature>
<protein>
    <submittedName>
        <fullName evidence="3">Uncharacterized protein</fullName>
    </submittedName>
</protein>
<keyword evidence="4" id="KW-1185">Reference proteome</keyword>
<evidence type="ECO:0000256" key="1">
    <source>
        <dbReference type="SAM" id="MobiDB-lite"/>
    </source>
</evidence>
<accession>A0AAV9W327</accession>
<feature type="chain" id="PRO_5043967764" evidence="2">
    <location>
        <begin position="21"/>
        <end position="720"/>
    </location>
</feature>
<proteinExistence type="predicted"/>
<evidence type="ECO:0000256" key="2">
    <source>
        <dbReference type="SAM" id="SignalP"/>
    </source>
</evidence>
<feature type="compositionally biased region" description="Low complexity" evidence="1">
    <location>
        <begin position="247"/>
        <end position="299"/>
    </location>
</feature>
<feature type="region of interest" description="Disordered" evidence="1">
    <location>
        <begin position="227"/>
        <end position="299"/>
    </location>
</feature>
<sequence length="720" mass="76894">MRLLRVLLGLGFFLTPLGVALRTVYVTSTTTVTKLVVCTTTSYTTRTFDFCPCTGIFPSITKCTNCETCSTTLVSTTSSGPSPTGNGFTVDLTIALDSGYERVTLSRVGNTVGIGGTVLTFNLSDSGLLRDTLTGDTVYVILPTGSLRKRFEGSVDLLIGSSPPSTASTMTWYKTSPGELGFDIGKGTSSSISLAFGVAVDEDGQIDTTVPIQMYDISEGVPSDIETGIASQSSVTGTSRITRSGEEPSTVSVSSSSSKTSRSSSSGSSESSGGASSSSSSSSVSRRTETITQYGPTTGTSTSTLGNSIVYVYVTRLQVTDTDTLYGSASSVYTSPFDQYDPTVTVVDVFSQVTTTSTIYGSVGYTSTPTIGSVYPTITAIAELPQVTITNTTYGPEISTISLETNSLTPTITIWLQLTPTTTITTTTYIWNQFPISTTTIYGTVPTATELVVGNQYRFYSTTTATFDSTITIGPDNPTATISYFINPTTTYVMPDVIMHWNFTSGETSTETPSQTPGYTRTVILHIAYPPASYIRFQPSDANPALPQYFALATTSVSATEYDVTAYYLITRATTKCMFIYVRDQLILATDPDTGNRLARPGRLWSLWSPVEPSGQSLLMFVLDDVFDGNPLIRIRSIPITTVFENTDLVTMQSGFTNYLITSESANFYYNAATGASSTLGDSYTFRLISTEEIVVATTGRRNSLVGSTMMSMTSSAPTA</sequence>
<organism evidence="3 4">
    <name type="scientific">Arthrobotrys musiformis</name>
    <dbReference type="NCBI Taxonomy" id="47236"/>
    <lineage>
        <taxon>Eukaryota</taxon>
        <taxon>Fungi</taxon>
        <taxon>Dikarya</taxon>
        <taxon>Ascomycota</taxon>
        <taxon>Pezizomycotina</taxon>
        <taxon>Orbiliomycetes</taxon>
        <taxon>Orbiliales</taxon>
        <taxon>Orbiliaceae</taxon>
        <taxon>Arthrobotrys</taxon>
    </lineage>
</organism>
<evidence type="ECO:0000313" key="3">
    <source>
        <dbReference type="EMBL" id="KAK6499884.1"/>
    </source>
</evidence>
<comment type="caution">
    <text evidence="3">The sequence shown here is derived from an EMBL/GenBank/DDBJ whole genome shotgun (WGS) entry which is preliminary data.</text>
</comment>
<name>A0AAV9W327_9PEZI</name>
<keyword evidence="2" id="KW-0732">Signal</keyword>
<evidence type="ECO:0000313" key="4">
    <source>
        <dbReference type="Proteomes" id="UP001370758"/>
    </source>
</evidence>
<dbReference type="Proteomes" id="UP001370758">
    <property type="component" value="Unassembled WGS sequence"/>
</dbReference>
<dbReference type="EMBL" id="JAVHJL010000007">
    <property type="protein sequence ID" value="KAK6499884.1"/>
    <property type="molecule type" value="Genomic_DNA"/>
</dbReference>
<gene>
    <name evidence="3" type="ORF">TWF481_010241</name>
</gene>
<reference evidence="3 4" key="1">
    <citation type="submission" date="2023-08" db="EMBL/GenBank/DDBJ databases">
        <authorList>
            <person name="Palmer J.M."/>
        </authorList>
    </citation>
    <scope>NUCLEOTIDE SEQUENCE [LARGE SCALE GENOMIC DNA]</scope>
    <source>
        <strain evidence="3 4">TWF481</strain>
    </source>
</reference>
<dbReference type="AlphaFoldDB" id="A0AAV9W327"/>
<feature type="signal peptide" evidence="2">
    <location>
        <begin position="1"/>
        <end position="20"/>
    </location>
</feature>